<evidence type="ECO:0000256" key="1">
    <source>
        <dbReference type="SAM" id="MobiDB-lite"/>
    </source>
</evidence>
<keyword evidence="4" id="KW-1185">Reference proteome</keyword>
<proteinExistence type="predicted"/>
<keyword evidence="2" id="KW-0732">Signal</keyword>
<feature type="compositionally biased region" description="Polar residues" evidence="1">
    <location>
        <begin position="292"/>
        <end position="306"/>
    </location>
</feature>
<name>A0ABW8KA41_9GAMM</name>
<feature type="region of interest" description="Disordered" evidence="1">
    <location>
        <begin position="262"/>
        <end position="396"/>
    </location>
</feature>
<feature type="compositionally biased region" description="Low complexity" evidence="1">
    <location>
        <begin position="350"/>
        <end position="365"/>
    </location>
</feature>
<evidence type="ECO:0000256" key="2">
    <source>
        <dbReference type="SAM" id="SignalP"/>
    </source>
</evidence>
<feature type="signal peptide" evidence="2">
    <location>
        <begin position="1"/>
        <end position="39"/>
    </location>
</feature>
<dbReference type="RefSeq" id="WP_379984456.1">
    <property type="nucleotide sequence ID" value="NZ_JADIKD010000012.1"/>
</dbReference>
<reference evidence="3 4" key="1">
    <citation type="submission" date="2020-10" db="EMBL/GenBank/DDBJ databases">
        <title>Phylogeny of dyella-like bacteria.</title>
        <authorList>
            <person name="Fu J."/>
        </authorList>
    </citation>
    <scope>NUCLEOTIDE SEQUENCE [LARGE SCALE GENOMIC DNA]</scope>
    <source>
        <strain evidence="3 4">BB4</strain>
    </source>
</reference>
<sequence>MSLLSRSPSRKTPTRLVRGLLAVTLLTAGLASLPQPASAGVFVSVTVAPPPLPVYVQPVIPAPGYIWVPGYWAYDDGDYYWVPGTWVLPPYSGALWTPGYWGWGDGVYVFHTGYWGLHVGFYGGINYGFGYTGIGYGGGYWDHDRFYYNRSVNHVTNNITNVYNKTVINNTTINNTTINRTSFNGGPGGIAARPTPQQLQAQREQHAGPVAAQQQQMAMASQNRAMHASVNHGVPAIAATPRAGVFSGHGVAAAAPVAASARPAAMPGPTHTNAPTSPMNDRGALRSASFAPHNNSNVSHMAQTAPHTAYSPATGPASHAAPHMQPSAYRGETASPRNPYEGGNAFSHGAARPAMHASAPPSAYHPAPPHPQGGGRPAPRAQPAAHAAPHGDHNMH</sequence>
<feature type="compositionally biased region" description="Polar residues" evidence="1">
    <location>
        <begin position="270"/>
        <end position="279"/>
    </location>
</feature>
<accession>A0ABW8KA41</accession>
<gene>
    <name evidence="3" type="ORF">ISS97_19740</name>
</gene>
<dbReference type="Proteomes" id="UP001620408">
    <property type="component" value="Unassembled WGS sequence"/>
</dbReference>
<protein>
    <submittedName>
        <fullName evidence="3">YXWGXW repeat-containing protein</fullName>
    </submittedName>
</protein>
<comment type="caution">
    <text evidence="3">The sequence shown here is derived from an EMBL/GenBank/DDBJ whole genome shotgun (WGS) entry which is preliminary data.</text>
</comment>
<dbReference type="InterPro" id="IPR024447">
    <property type="entry name" value="YXWGXW_rpt"/>
</dbReference>
<feature type="compositionally biased region" description="Low complexity" evidence="1">
    <location>
        <begin position="377"/>
        <end position="388"/>
    </location>
</feature>
<evidence type="ECO:0000313" key="3">
    <source>
        <dbReference type="EMBL" id="MFK2919505.1"/>
    </source>
</evidence>
<dbReference type="EMBL" id="JADIKD010000012">
    <property type="protein sequence ID" value="MFK2919505.1"/>
    <property type="molecule type" value="Genomic_DNA"/>
</dbReference>
<evidence type="ECO:0000313" key="4">
    <source>
        <dbReference type="Proteomes" id="UP001620408"/>
    </source>
</evidence>
<organism evidence="3 4">
    <name type="scientific">Dyella koreensis</name>
    <dbReference type="NCBI Taxonomy" id="311235"/>
    <lineage>
        <taxon>Bacteria</taxon>
        <taxon>Pseudomonadati</taxon>
        <taxon>Pseudomonadota</taxon>
        <taxon>Gammaproteobacteria</taxon>
        <taxon>Lysobacterales</taxon>
        <taxon>Rhodanobacteraceae</taxon>
        <taxon>Dyella</taxon>
    </lineage>
</organism>
<dbReference type="Pfam" id="PF12779">
    <property type="entry name" value="WXXGXW"/>
    <property type="match status" value="2"/>
</dbReference>
<feature type="chain" id="PRO_5047424696" evidence="2">
    <location>
        <begin position="40"/>
        <end position="396"/>
    </location>
</feature>